<dbReference type="AlphaFoldDB" id="G0MZ02"/>
<keyword evidence="1" id="KW-0732">Signal</keyword>
<proteinExistence type="predicted"/>
<feature type="chain" id="PRO_5012610070" evidence="1">
    <location>
        <begin position="16"/>
        <end position="155"/>
    </location>
</feature>
<organism evidence="3">
    <name type="scientific">Caenorhabditis brenneri</name>
    <name type="common">Nematode worm</name>
    <dbReference type="NCBI Taxonomy" id="135651"/>
    <lineage>
        <taxon>Eukaryota</taxon>
        <taxon>Metazoa</taxon>
        <taxon>Ecdysozoa</taxon>
        <taxon>Nematoda</taxon>
        <taxon>Chromadorea</taxon>
        <taxon>Rhabditida</taxon>
        <taxon>Rhabditina</taxon>
        <taxon>Rhabditomorpha</taxon>
        <taxon>Rhabditoidea</taxon>
        <taxon>Rhabditidae</taxon>
        <taxon>Peloderinae</taxon>
        <taxon>Caenorhabditis</taxon>
    </lineage>
</organism>
<keyword evidence="3" id="KW-1185">Reference proteome</keyword>
<sequence length="155" mass="18013">MISLVSLIASASATGAVLTMCAKKDRQTVRKFCCFLKSFFIFPGSQAKQVFEILEVSTCWLQIVPCLLHQIQSFFQVHHRRQIHQKPPWKVLQVWKRRKVFQIEEGGCSSRNDYWTSDRGEEDEIGEGRQVVEIEKIQEIFFEIKEVEEVQGCAM</sequence>
<name>G0MZ02_CAEBE</name>
<protein>
    <submittedName>
        <fullName evidence="2">Uncharacterized protein</fullName>
    </submittedName>
</protein>
<evidence type="ECO:0000256" key="1">
    <source>
        <dbReference type="SAM" id="SignalP"/>
    </source>
</evidence>
<evidence type="ECO:0000313" key="3">
    <source>
        <dbReference type="Proteomes" id="UP000008068"/>
    </source>
</evidence>
<dbReference type="EMBL" id="GL379821">
    <property type="protein sequence ID" value="EGT47855.1"/>
    <property type="molecule type" value="Genomic_DNA"/>
</dbReference>
<dbReference type="InParanoid" id="G0MZ02"/>
<accession>G0MZ02</accession>
<gene>
    <name evidence="2" type="ORF">CAEBREN_05984</name>
</gene>
<feature type="signal peptide" evidence="1">
    <location>
        <begin position="1"/>
        <end position="15"/>
    </location>
</feature>
<dbReference type="Proteomes" id="UP000008068">
    <property type="component" value="Unassembled WGS sequence"/>
</dbReference>
<reference evidence="3" key="1">
    <citation type="submission" date="2011-07" db="EMBL/GenBank/DDBJ databases">
        <authorList>
            <consortium name="Caenorhabditis brenneri Sequencing and Analysis Consortium"/>
            <person name="Wilson R.K."/>
        </authorList>
    </citation>
    <scope>NUCLEOTIDE SEQUENCE [LARGE SCALE GENOMIC DNA]</scope>
    <source>
        <strain evidence="3">PB2801</strain>
    </source>
</reference>
<evidence type="ECO:0000313" key="2">
    <source>
        <dbReference type="EMBL" id="EGT47855.1"/>
    </source>
</evidence>
<dbReference type="HOGENOM" id="CLU_1697061_0_0_1"/>